<evidence type="ECO:0000313" key="4">
    <source>
        <dbReference type="EMBL" id="RNL39506.1"/>
    </source>
</evidence>
<dbReference type="Proteomes" id="UP000269591">
    <property type="component" value="Unassembled WGS sequence"/>
</dbReference>
<evidence type="ECO:0000259" key="2">
    <source>
        <dbReference type="PROSITE" id="PS50943"/>
    </source>
</evidence>
<gene>
    <name evidence="4" type="ORF">DMP06_06890</name>
    <name evidence="3" type="ORF">K8U77_02830</name>
</gene>
<reference evidence="5" key="1">
    <citation type="submission" date="2018-05" db="EMBL/GenBank/DDBJ databases">
        <title>Genome Sequencing of selected type strains of the family Eggerthellaceae.</title>
        <authorList>
            <person name="Danylec N."/>
            <person name="Stoll D.A."/>
            <person name="Doetsch A."/>
            <person name="Huch M."/>
        </authorList>
    </citation>
    <scope>NUCLEOTIDE SEQUENCE [LARGE SCALE GENOMIC DNA]</scope>
    <source>
        <strain evidence="5">DSM 24851</strain>
    </source>
</reference>
<dbReference type="EMBL" id="DYWI01000044">
    <property type="protein sequence ID" value="HJF65038.1"/>
    <property type="molecule type" value="Genomic_DNA"/>
</dbReference>
<dbReference type="Gene3D" id="1.10.260.40">
    <property type="entry name" value="lambda repressor-like DNA-binding domains"/>
    <property type="match status" value="1"/>
</dbReference>
<dbReference type="InterPro" id="IPR001387">
    <property type="entry name" value="Cro/C1-type_HTH"/>
</dbReference>
<dbReference type="Pfam" id="PF01381">
    <property type="entry name" value="HTH_3"/>
    <property type="match status" value="1"/>
</dbReference>
<evidence type="ECO:0000256" key="1">
    <source>
        <dbReference type="ARBA" id="ARBA00023125"/>
    </source>
</evidence>
<dbReference type="InterPro" id="IPR010982">
    <property type="entry name" value="Lambda_DNA-bd_dom_sf"/>
</dbReference>
<reference evidence="3" key="3">
    <citation type="journal article" date="2021" name="PeerJ">
        <title>Extensive microbial diversity within the chicken gut microbiome revealed by metagenomics and culture.</title>
        <authorList>
            <person name="Gilroy R."/>
            <person name="Ravi A."/>
            <person name="Getino M."/>
            <person name="Pursley I."/>
            <person name="Horton D.L."/>
            <person name="Alikhan N.F."/>
            <person name="Baker D."/>
            <person name="Gharbi K."/>
            <person name="Hall N."/>
            <person name="Watson M."/>
            <person name="Adriaenssens E.M."/>
            <person name="Foster-Nyarko E."/>
            <person name="Jarju S."/>
            <person name="Secka A."/>
            <person name="Antonio M."/>
            <person name="Oren A."/>
            <person name="Chaudhuri R.R."/>
            <person name="La Ragione R."/>
            <person name="Hildebrand F."/>
            <person name="Pallen M.J."/>
        </authorList>
    </citation>
    <scope>NUCLEOTIDE SEQUENCE</scope>
    <source>
        <strain evidence="3">ChiGjej6B6-11269</strain>
    </source>
</reference>
<evidence type="ECO:0000313" key="3">
    <source>
        <dbReference type="EMBL" id="HJF65038.1"/>
    </source>
</evidence>
<evidence type="ECO:0000313" key="5">
    <source>
        <dbReference type="Proteomes" id="UP000269591"/>
    </source>
</evidence>
<name>A0A3N0AYS3_9ACTN</name>
<dbReference type="OrthoDB" id="5114244at2"/>
<dbReference type="CDD" id="cd00093">
    <property type="entry name" value="HTH_XRE"/>
    <property type="match status" value="1"/>
</dbReference>
<dbReference type="SUPFAM" id="SSF47413">
    <property type="entry name" value="lambda repressor-like DNA-binding domains"/>
    <property type="match status" value="1"/>
</dbReference>
<dbReference type="Proteomes" id="UP000786989">
    <property type="component" value="Unassembled WGS sequence"/>
</dbReference>
<dbReference type="PROSITE" id="PS50943">
    <property type="entry name" value="HTH_CROC1"/>
    <property type="match status" value="1"/>
</dbReference>
<dbReference type="SMART" id="SM00530">
    <property type="entry name" value="HTH_XRE"/>
    <property type="match status" value="1"/>
</dbReference>
<dbReference type="RefSeq" id="WP_123209008.1">
    <property type="nucleotide sequence ID" value="NZ_JBHTHO010000020.1"/>
</dbReference>
<comment type="caution">
    <text evidence="4">The sequence shown here is derived from an EMBL/GenBank/DDBJ whole genome shotgun (WGS) entry which is preliminary data.</text>
</comment>
<reference evidence="4" key="2">
    <citation type="journal article" date="2019" name="Microbiol. Resour. Announc.">
        <title>Draft Genome Sequences of Type Strains of Gordonibacter faecihominis, Paraeggerthella hongkongensis, Parvibacter caecicola,Slackia equolifaciens, Slackia faecicanis, and Slackia isoflavoniconvertens.</title>
        <authorList>
            <person name="Danylec N."/>
            <person name="Stoll D.A."/>
            <person name="Dotsch A."/>
            <person name="Huch M."/>
        </authorList>
    </citation>
    <scope>NUCLEOTIDE SEQUENCE</scope>
    <source>
        <strain evidence="4">DSM 24851</strain>
    </source>
</reference>
<dbReference type="PANTHER" id="PTHR46558">
    <property type="entry name" value="TRACRIPTIONAL REGULATORY PROTEIN-RELATED-RELATED"/>
    <property type="match status" value="1"/>
</dbReference>
<dbReference type="GO" id="GO:0003677">
    <property type="term" value="F:DNA binding"/>
    <property type="evidence" value="ECO:0007669"/>
    <property type="project" value="UniProtKB-KW"/>
</dbReference>
<protein>
    <submittedName>
        <fullName evidence="3">Helix-turn-helix domain-containing protein</fullName>
    </submittedName>
    <submittedName>
        <fullName evidence="4">Transcriptional regulator</fullName>
    </submittedName>
</protein>
<proteinExistence type="predicted"/>
<organism evidence="4 5">
    <name type="scientific">Slackia equolifaciens</name>
    <dbReference type="NCBI Taxonomy" id="498718"/>
    <lineage>
        <taxon>Bacteria</taxon>
        <taxon>Bacillati</taxon>
        <taxon>Actinomycetota</taxon>
        <taxon>Coriobacteriia</taxon>
        <taxon>Eggerthellales</taxon>
        <taxon>Eggerthellaceae</taxon>
        <taxon>Slackia</taxon>
    </lineage>
</organism>
<dbReference type="PANTHER" id="PTHR46558:SF4">
    <property type="entry name" value="DNA-BIDING PHAGE PROTEIN"/>
    <property type="match status" value="1"/>
</dbReference>
<keyword evidence="5" id="KW-1185">Reference proteome</keyword>
<dbReference type="AlphaFoldDB" id="A0A3N0AYS3"/>
<sequence>MIQDKLLALRKRSGMSQQEVADTVGVTRQTISNWELGQGSPTLDKAAELARLYGVSLDDLASDEVEIVTRERRERKHDFHILKSLVGKTATLELADSVADDIIKHATVLDVSDGWMRVNCDQNTAMFGSPKTKRKRVIRLIDFADITAVIVESDAPPSGIAQTSQESNLA</sequence>
<accession>A0A3N0AYS3</accession>
<reference evidence="3" key="4">
    <citation type="submission" date="2021-09" db="EMBL/GenBank/DDBJ databases">
        <authorList>
            <person name="Gilroy R."/>
        </authorList>
    </citation>
    <scope>NUCLEOTIDE SEQUENCE</scope>
    <source>
        <strain evidence="3">ChiGjej6B6-11269</strain>
    </source>
</reference>
<keyword evidence="1" id="KW-0238">DNA-binding</keyword>
<feature type="domain" description="HTH cro/C1-type" evidence="2">
    <location>
        <begin position="6"/>
        <end position="60"/>
    </location>
</feature>
<dbReference type="EMBL" id="QIBX01000011">
    <property type="protein sequence ID" value="RNL39506.1"/>
    <property type="molecule type" value="Genomic_DNA"/>
</dbReference>